<evidence type="ECO:0000256" key="3">
    <source>
        <dbReference type="ARBA" id="ARBA00009263"/>
    </source>
</evidence>
<keyword evidence="5 7" id="KW-0456">Lyase</keyword>
<dbReference type="EMBL" id="CP036348">
    <property type="protein sequence ID" value="QDV66374.1"/>
    <property type="molecule type" value="Genomic_DNA"/>
</dbReference>
<comment type="similarity">
    <text evidence="3 7">Belongs to the NAD(P)-dependent epimerase/dehydratase family. GDP-mannose 4,6-dehydratase subfamily.</text>
</comment>
<dbReference type="EC" id="4.2.1.47" evidence="4 7"/>
<keyword evidence="7" id="KW-0521">NADP</keyword>
<evidence type="ECO:0000259" key="8">
    <source>
        <dbReference type="Pfam" id="PF16363"/>
    </source>
</evidence>
<evidence type="ECO:0000256" key="4">
    <source>
        <dbReference type="ARBA" id="ARBA00011989"/>
    </source>
</evidence>
<dbReference type="PANTHER" id="PTHR43715">
    <property type="entry name" value="GDP-MANNOSE 4,6-DEHYDRATASE"/>
    <property type="match status" value="1"/>
</dbReference>
<evidence type="ECO:0000256" key="1">
    <source>
        <dbReference type="ARBA" id="ARBA00000188"/>
    </source>
</evidence>
<evidence type="ECO:0000256" key="7">
    <source>
        <dbReference type="HAMAP-Rule" id="MF_00955"/>
    </source>
</evidence>
<dbReference type="AlphaFoldDB" id="A0A518JLG5"/>
<comment type="function">
    <text evidence="6 7">Catalyzes the conversion of GDP-D-mannose to GDP-4-dehydro-6-deoxy-D-mannose.</text>
</comment>
<gene>
    <name evidence="9" type="primary">gmd_2</name>
    <name evidence="7" type="synonym">gmd</name>
    <name evidence="9" type="ORF">Poly24_00580</name>
</gene>
<comment type="caution">
    <text evidence="7">Lacks conserved residue(s) required for the propagation of feature annotation.</text>
</comment>
<evidence type="ECO:0000313" key="10">
    <source>
        <dbReference type="Proteomes" id="UP000315082"/>
    </source>
</evidence>
<dbReference type="HAMAP" id="MF_00955">
    <property type="entry name" value="GDP_Man_dehydratase"/>
    <property type="match status" value="1"/>
</dbReference>
<dbReference type="Pfam" id="PF16363">
    <property type="entry name" value="GDP_Man_Dehyd"/>
    <property type="match status" value="1"/>
</dbReference>
<dbReference type="KEGG" id="rcf:Poly24_00580"/>
<dbReference type="InterPro" id="IPR036291">
    <property type="entry name" value="NAD(P)-bd_dom_sf"/>
</dbReference>
<dbReference type="CDD" id="cd05260">
    <property type="entry name" value="GDP_MD_SDR_e"/>
    <property type="match status" value="1"/>
</dbReference>
<evidence type="ECO:0000313" key="9">
    <source>
        <dbReference type="EMBL" id="QDV66374.1"/>
    </source>
</evidence>
<dbReference type="InterPro" id="IPR006368">
    <property type="entry name" value="GDP_Man_deHydtase"/>
</dbReference>
<dbReference type="GO" id="GO:0042351">
    <property type="term" value="P:'de novo' GDP-L-fucose biosynthetic process"/>
    <property type="evidence" value="ECO:0007669"/>
    <property type="project" value="TreeGrafter"/>
</dbReference>
<evidence type="ECO:0000256" key="6">
    <source>
        <dbReference type="ARBA" id="ARBA00059383"/>
    </source>
</evidence>
<name>A0A518JLG5_9BACT</name>
<dbReference type="Gene3D" id="3.40.50.720">
    <property type="entry name" value="NAD(P)-binding Rossmann-like Domain"/>
    <property type="match status" value="1"/>
</dbReference>
<comment type="catalytic activity">
    <reaction evidence="1 7">
        <text>GDP-alpha-D-mannose = GDP-4-dehydro-alpha-D-rhamnose + H2O</text>
        <dbReference type="Rhea" id="RHEA:23820"/>
        <dbReference type="ChEBI" id="CHEBI:15377"/>
        <dbReference type="ChEBI" id="CHEBI:57527"/>
        <dbReference type="ChEBI" id="CHEBI:57964"/>
        <dbReference type="EC" id="4.2.1.47"/>
    </reaction>
</comment>
<dbReference type="GO" id="GO:0070401">
    <property type="term" value="F:NADP+ binding"/>
    <property type="evidence" value="ECO:0007669"/>
    <property type="project" value="UniProtKB-UniRule"/>
</dbReference>
<keyword evidence="10" id="KW-1185">Reference proteome</keyword>
<dbReference type="SUPFAM" id="SSF51735">
    <property type="entry name" value="NAD(P)-binding Rossmann-fold domains"/>
    <property type="match status" value="1"/>
</dbReference>
<dbReference type="InterPro" id="IPR016040">
    <property type="entry name" value="NAD(P)-bd_dom"/>
</dbReference>
<dbReference type="Proteomes" id="UP000315082">
    <property type="component" value="Chromosome"/>
</dbReference>
<evidence type="ECO:0000256" key="5">
    <source>
        <dbReference type="ARBA" id="ARBA00023239"/>
    </source>
</evidence>
<accession>A0A518JLG5</accession>
<reference evidence="9 10" key="1">
    <citation type="submission" date="2019-02" db="EMBL/GenBank/DDBJ databases">
        <title>Deep-cultivation of Planctomycetes and their phenomic and genomic characterization uncovers novel biology.</title>
        <authorList>
            <person name="Wiegand S."/>
            <person name="Jogler M."/>
            <person name="Boedeker C."/>
            <person name="Pinto D."/>
            <person name="Vollmers J."/>
            <person name="Rivas-Marin E."/>
            <person name="Kohn T."/>
            <person name="Peeters S.H."/>
            <person name="Heuer A."/>
            <person name="Rast P."/>
            <person name="Oberbeckmann S."/>
            <person name="Bunk B."/>
            <person name="Jeske O."/>
            <person name="Meyerdierks A."/>
            <person name="Storesund J.E."/>
            <person name="Kallscheuer N."/>
            <person name="Luecker S."/>
            <person name="Lage O.M."/>
            <person name="Pohl T."/>
            <person name="Merkel B.J."/>
            <person name="Hornburger P."/>
            <person name="Mueller R.-W."/>
            <person name="Bruemmer F."/>
            <person name="Labrenz M."/>
            <person name="Spormann A.M."/>
            <person name="Op den Camp H."/>
            <person name="Overmann J."/>
            <person name="Amann R."/>
            <person name="Jetten M.S.M."/>
            <person name="Mascher T."/>
            <person name="Medema M.H."/>
            <person name="Devos D.P."/>
            <person name="Kaster A.-K."/>
            <person name="Ovreas L."/>
            <person name="Rohde M."/>
            <person name="Galperin M.Y."/>
            <person name="Jogler C."/>
        </authorList>
    </citation>
    <scope>NUCLEOTIDE SEQUENCE [LARGE SCALE GENOMIC DNA]</scope>
    <source>
        <strain evidence="9 10">Poly24</strain>
    </source>
</reference>
<evidence type="ECO:0000256" key="2">
    <source>
        <dbReference type="ARBA" id="ARBA00001937"/>
    </source>
</evidence>
<protein>
    <recommendedName>
        <fullName evidence="4 7">GDP-mannose 4,6-dehydratase</fullName>
        <ecNumber evidence="4 7">4.2.1.47</ecNumber>
    </recommendedName>
    <alternativeName>
        <fullName evidence="7">GDP-D-mannose dehydratase</fullName>
    </alternativeName>
</protein>
<proteinExistence type="inferred from homology"/>
<organism evidence="9 10">
    <name type="scientific">Rosistilla carotiformis</name>
    <dbReference type="NCBI Taxonomy" id="2528017"/>
    <lineage>
        <taxon>Bacteria</taxon>
        <taxon>Pseudomonadati</taxon>
        <taxon>Planctomycetota</taxon>
        <taxon>Planctomycetia</taxon>
        <taxon>Pirellulales</taxon>
        <taxon>Pirellulaceae</taxon>
        <taxon>Rosistilla</taxon>
    </lineage>
</organism>
<dbReference type="PANTHER" id="PTHR43715:SF1">
    <property type="entry name" value="GDP-MANNOSE 4,6 DEHYDRATASE"/>
    <property type="match status" value="1"/>
</dbReference>
<dbReference type="FunFam" id="3.40.50.720:FF:000924">
    <property type="entry name" value="GDP-mannose 4,6 dehydratase"/>
    <property type="match status" value="1"/>
</dbReference>
<dbReference type="Gene3D" id="3.90.25.10">
    <property type="entry name" value="UDP-galactose 4-epimerase, domain 1"/>
    <property type="match status" value="1"/>
</dbReference>
<dbReference type="GO" id="GO:0008446">
    <property type="term" value="F:GDP-mannose 4,6-dehydratase activity"/>
    <property type="evidence" value="ECO:0007669"/>
    <property type="project" value="UniProtKB-UniRule"/>
</dbReference>
<feature type="active site" description="Nucleophile" evidence="7">
    <location>
        <position position="184"/>
    </location>
</feature>
<feature type="domain" description="NAD(P)-binding" evidence="8">
    <location>
        <begin position="7"/>
        <end position="318"/>
    </location>
</feature>
<comment type="cofactor">
    <cofactor evidence="2 7">
        <name>NADP(+)</name>
        <dbReference type="ChEBI" id="CHEBI:58349"/>
    </cofactor>
</comment>
<sequence>MTIPVALITGITGQDGSYLAELLIAKGYVVHGLVRRSSTTARARLDLLFRDKDIYDKQLFLHYADLDDITTIRRILKKTQPDELYHLAGQSHVGASFEIPESTCEFTAMGTLRLLEIVRDLDKQPRFMHTSSSEIFGSPDELPQNEQTPMRPVTPYGVAKVFATQMTRLYRESFGLFACNAICYNHESPRRGESFVTRKITRAAAAIAVGRQDKLRMGSLGARRDWGSAPEYVEAMWRMLQHDTPDDYVLATGVAHSVEEFLSAAFAAVGLNWKDHYEADPRFMRPAEVSRLVGDPGHAQRQLGWKAETDLAGLVAQMVKHDVASLQASASERP</sequence>